<feature type="non-terminal residue" evidence="1">
    <location>
        <position position="717"/>
    </location>
</feature>
<feature type="non-terminal residue" evidence="1">
    <location>
        <position position="1"/>
    </location>
</feature>
<comment type="caution">
    <text evidence="1">The sequence shown here is derived from an EMBL/GenBank/DDBJ whole genome shotgun (WGS) entry which is preliminary data.</text>
</comment>
<organism evidence="1 2">
    <name type="scientific">Paramuricea clavata</name>
    <name type="common">Red gorgonian</name>
    <name type="synonym">Violescent sea-whip</name>
    <dbReference type="NCBI Taxonomy" id="317549"/>
    <lineage>
        <taxon>Eukaryota</taxon>
        <taxon>Metazoa</taxon>
        <taxon>Cnidaria</taxon>
        <taxon>Anthozoa</taxon>
        <taxon>Octocorallia</taxon>
        <taxon>Malacalcyonacea</taxon>
        <taxon>Plexauridae</taxon>
        <taxon>Paramuricea</taxon>
    </lineage>
</organism>
<proteinExistence type="predicted"/>
<name>A0A6S7HM69_PARCT</name>
<dbReference type="OrthoDB" id="6159421at2759"/>
<dbReference type="Pfam" id="PF05699">
    <property type="entry name" value="Dimer_Tnp_hAT"/>
    <property type="match status" value="1"/>
</dbReference>
<dbReference type="PANTHER" id="PTHR46880:SF5">
    <property type="entry name" value="DUF4371 DOMAIN-CONTAINING PROTEIN"/>
    <property type="match status" value="1"/>
</dbReference>
<accession>A0A6S7HM69</accession>
<reference evidence="1" key="1">
    <citation type="submission" date="2020-04" db="EMBL/GenBank/DDBJ databases">
        <authorList>
            <person name="Alioto T."/>
            <person name="Alioto T."/>
            <person name="Gomez Garrido J."/>
        </authorList>
    </citation>
    <scope>NUCLEOTIDE SEQUENCE</scope>
    <source>
        <strain evidence="1">A484AB</strain>
    </source>
</reference>
<dbReference type="SUPFAM" id="SSF53098">
    <property type="entry name" value="Ribonuclease H-like"/>
    <property type="match status" value="1"/>
</dbReference>
<gene>
    <name evidence="1" type="ORF">PACLA_8A030161</name>
</gene>
<dbReference type="EMBL" id="CACRXK020005694">
    <property type="protein sequence ID" value="CAB4007095.1"/>
    <property type="molecule type" value="Genomic_DNA"/>
</dbReference>
<evidence type="ECO:0000313" key="1">
    <source>
        <dbReference type="EMBL" id="CAB4007095.1"/>
    </source>
</evidence>
<sequence>KYSVGHVPIRPISNVELKRKKKLTLNEICKMHKCGNLSRCIINLLPCDRPNQFNHVAKTCLERTVQRPEQNSIVIKNSYYNRLAILNVKWTRLCQSKQPSLRAMRRGALAKSITGYHKNMSPSSHRAWKYRAFDWLSWISINLIQISSNTIIFSVFRIQTTSSSTKRILDDRDRQMGITPLHTSRNVAETLALLTKLLYVIIHCLLLVFLFFIAWTLIFGGYRRFTAASTFITHEFMSYNISHCFEISLAIFSQLEFERSAVADLSYAILQKNGQHSLCSLLNSTNGPSHGREENIKVHSGDFFGMMRKAGIRFKRAVYLLNEAIPILAHLTSDEKQLTTLAKAYVAALRDNINNRFDGSIPVLTAFRIFNPLAVPNRSEPVFKEYGMKDIVILADHFYQEMEVKVEDEKKEELICEWRKFKYNLLSIKDDIPAEILTPPVKRNLIAQTPTEWVLEYLMKIRATFQYLFPLLLEMAELCLSIPVSSAWPERGASCVKRVKTRVRSRLKNDMLESLLHISINGPEDAVDLEEYDTDSDVEDKNLYFCSSYKKKSRTFGKKRGLYSSPGSIERDVQRLGTSLQRPLASSLARGAGEKRASTQFYSYLDFSKIAISAYSKELSLNLKVSPESLFIHNPCDCLKTRWAGDRILASLSENGLQNEFCETLVETSTNALLPFICLYLAIIEYSLGAKSNQALQKLPNIKEINLEQMGKLKIAI</sequence>
<dbReference type="AlphaFoldDB" id="A0A6S7HM69"/>
<dbReference type="PANTHER" id="PTHR46880">
    <property type="entry name" value="RAS-ASSOCIATING DOMAIN-CONTAINING PROTEIN"/>
    <property type="match status" value="1"/>
</dbReference>
<evidence type="ECO:0000313" key="2">
    <source>
        <dbReference type="Proteomes" id="UP001152795"/>
    </source>
</evidence>
<dbReference type="GO" id="GO:0046983">
    <property type="term" value="F:protein dimerization activity"/>
    <property type="evidence" value="ECO:0007669"/>
    <property type="project" value="InterPro"/>
</dbReference>
<dbReference type="InterPro" id="IPR008906">
    <property type="entry name" value="HATC_C_dom"/>
</dbReference>
<dbReference type="Proteomes" id="UP001152795">
    <property type="component" value="Unassembled WGS sequence"/>
</dbReference>
<protein>
    <submittedName>
        <fullName evidence="1">Zinc finger 862</fullName>
    </submittedName>
</protein>
<dbReference type="InterPro" id="IPR012337">
    <property type="entry name" value="RNaseH-like_sf"/>
</dbReference>
<keyword evidence="2" id="KW-1185">Reference proteome</keyword>